<protein>
    <submittedName>
        <fullName evidence="3">Uncharacterized protein</fullName>
    </submittedName>
</protein>
<keyword evidence="2" id="KW-0472">Membrane</keyword>
<feature type="transmembrane region" description="Helical" evidence="2">
    <location>
        <begin position="282"/>
        <end position="307"/>
    </location>
</feature>
<evidence type="ECO:0000256" key="2">
    <source>
        <dbReference type="SAM" id="Phobius"/>
    </source>
</evidence>
<evidence type="ECO:0000313" key="3">
    <source>
        <dbReference type="EMBL" id="QIG42044.1"/>
    </source>
</evidence>
<feature type="region of interest" description="Disordered" evidence="1">
    <location>
        <begin position="378"/>
        <end position="415"/>
    </location>
</feature>
<evidence type="ECO:0000256" key="1">
    <source>
        <dbReference type="SAM" id="MobiDB-lite"/>
    </source>
</evidence>
<dbReference type="KEGG" id="nano:G5V58_03995"/>
<feature type="compositionally biased region" description="Basic and acidic residues" evidence="1">
    <location>
        <begin position="378"/>
        <end position="388"/>
    </location>
</feature>
<proteinExistence type="predicted"/>
<keyword evidence="2" id="KW-0812">Transmembrane</keyword>
<dbReference type="EMBL" id="CP049257">
    <property type="protein sequence ID" value="QIG42044.1"/>
    <property type="molecule type" value="Genomic_DNA"/>
</dbReference>
<keyword evidence="4" id="KW-1185">Reference proteome</keyword>
<feature type="transmembrane region" description="Helical" evidence="2">
    <location>
        <begin position="51"/>
        <end position="72"/>
    </location>
</feature>
<name>A0A6G6W9Y4_9ACTN</name>
<feature type="transmembrane region" description="Helical" evidence="2">
    <location>
        <begin position="220"/>
        <end position="237"/>
    </location>
</feature>
<reference evidence="3 4" key="1">
    <citation type="submission" date="2020-02" db="EMBL/GenBank/DDBJ databases">
        <title>Full genome sequence of Nocardioides sp. R-3366.</title>
        <authorList>
            <person name="Im W.-T."/>
        </authorList>
    </citation>
    <scope>NUCLEOTIDE SEQUENCE [LARGE SCALE GENOMIC DNA]</scope>
    <source>
        <strain evidence="3 4">R-3366</strain>
    </source>
</reference>
<accession>A0A6G6W9Y4</accession>
<dbReference type="Proteomes" id="UP000502996">
    <property type="component" value="Chromosome"/>
</dbReference>
<dbReference type="AlphaFoldDB" id="A0A6G6W9Y4"/>
<keyword evidence="2" id="KW-1133">Transmembrane helix</keyword>
<feature type="transmembrane region" description="Helical" evidence="2">
    <location>
        <begin position="167"/>
        <end position="200"/>
    </location>
</feature>
<evidence type="ECO:0000313" key="4">
    <source>
        <dbReference type="Proteomes" id="UP000502996"/>
    </source>
</evidence>
<feature type="transmembrane region" description="Helical" evidence="2">
    <location>
        <begin position="84"/>
        <end position="103"/>
    </location>
</feature>
<feature type="transmembrane region" description="Helical" evidence="2">
    <location>
        <begin position="249"/>
        <end position="270"/>
    </location>
</feature>
<gene>
    <name evidence="3" type="ORF">G5V58_03995</name>
</gene>
<feature type="transmembrane region" description="Helical" evidence="2">
    <location>
        <begin position="6"/>
        <end position="23"/>
    </location>
</feature>
<organism evidence="3 4">
    <name type="scientific">Nocardioides anomalus</name>
    <dbReference type="NCBI Taxonomy" id="2712223"/>
    <lineage>
        <taxon>Bacteria</taxon>
        <taxon>Bacillati</taxon>
        <taxon>Actinomycetota</taxon>
        <taxon>Actinomycetes</taxon>
        <taxon>Propionibacteriales</taxon>
        <taxon>Nocardioidaceae</taxon>
        <taxon>Nocardioides</taxon>
    </lineage>
</organism>
<dbReference type="RefSeq" id="WP_165228965.1">
    <property type="nucleotide sequence ID" value="NZ_CP049257.1"/>
</dbReference>
<sequence length="415" mass="44621">MTDSVSFAVLGVLASVLAAWPLARRPTARHEFVILRRDSNTDSVARLLRRICAVILSGLPYGAVVLVAGTAIPTDPPTPLRDVLLFALLASMFVGVGMSWLLYPFATGLLSPNPAVPDAPKLGAPSRLVLAVLGELRSAVRGFDAVWQVCWTRRTTVQRLEPPWRTFFGAMVVFGVFCLATYVFVFEFVVIVSAAYLYALPAYLPFLITEDELVSLNERPFLIAFGVALLVLNDVLMRLREWASRRSRAFSSSVAMVVADVFLLTLLFFLSGDDSGRPPLSVAGAVFVGVIVALEALLLVDLGHALVSAQVAGRRTTPPLRADMGVLLAGQRLRSRLARRRGQAQIVLSGARPFSRRGLARLSRAGVAAVNRFLSEDAARSRAPRKVDAGGGADADAGLDGGEPPTLSPQKSSEM</sequence>